<gene>
    <name evidence="1" type="ORF">EV650_3001</name>
</gene>
<accession>A0A4R8A1S2</accession>
<keyword evidence="2" id="KW-1185">Reference proteome</keyword>
<organism evidence="1 2">
    <name type="scientific">Kribbella kalugense</name>
    <dbReference type="NCBI Taxonomy" id="2512221"/>
    <lineage>
        <taxon>Bacteria</taxon>
        <taxon>Bacillati</taxon>
        <taxon>Actinomycetota</taxon>
        <taxon>Actinomycetes</taxon>
        <taxon>Propionibacteriales</taxon>
        <taxon>Kribbellaceae</taxon>
        <taxon>Kribbella</taxon>
    </lineage>
</organism>
<proteinExistence type="predicted"/>
<dbReference type="AlphaFoldDB" id="A0A4R8A1S2"/>
<dbReference type="OrthoDB" id="3702610at2"/>
<reference evidence="1 2" key="1">
    <citation type="submission" date="2019-03" db="EMBL/GenBank/DDBJ databases">
        <title>Genomic Encyclopedia of Type Strains, Phase III (KMG-III): the genomes of soil and plant-associated and newly described type strains.</title>
        <authorList>
            <person name="Whitman W."/>
        </authorList>
    </citation>
    <scope>NUCLEOTIDE SEQUENCE [LARGE SCALE GENOMIC DNA]</scope>
    <source>
        <strain evidence="1 2">VKM Ac-2570</strain>
    </source>
</reference>
<dbReference type="RefSeq" id="WP_134119338.1">
    <property type="nucleotide sequence ID" value="NZ_SODF01000001.1"/>
</dbReference>
<protein>
    <submittedName>
        <fullName evidence="1">Uncharacterized protein</fullName>
    </submittedName>
</protein>
<dbReference type="EMBL" id="SODF01000001">
    <property type="protein sequence ID" value="TDW24135.1"/>
    <property type="molecule type" value="Genomic_DNA"/>
</dbReference>
<name>A0A4R8A1S2_9ACTN</name>
<dbReference type="Proteomes" id="UP000295447">
    <property type="component" value="Unassembled WGS sequence"/>
</dbReference>
<comment type="caution">
    <text evidence="1">The sequence shown here is derived from an EMBL/GenBank/DDBJ whole genome shotgun (WGS) entry which is preliminary data.</text>
</comment>
<evidence type="ECO:0000313" key="2">
    <source>
        <dbReference type="Proteomes" id="UP000295447"/>
    </source>
</evidence>
<evidence type="ECO:0000313" key="1">
    <source>
        <dbReference type="EMBL" id="TDW24135.1"/>
    </source>
</evidence>
<sequence>MTDATLVQLFDDLADRTRNPLISYLGTRDDRGDWGDEPPSDADLLAERRLLGAITLAAISIIDECIADMQTIGAAEMDSDAELDPETYADTFVWDYFPPRFRASYDPQFFAKVLVSVVKVSHDLANPAAGRPACIAEEIIVNAICKYAYALMDEAGLDYDADLEELLLDDADFELLFSKDMDGVEDDPAMQRSLGMWLPPVEGWFTPFNSDRVVHPYAETNATTPPVHDLFHLLDSDELHAMTRETNVVDAPAPITGLPPISEVVHLARQTTIADPATWLADDSDAESSYSALIEISQLAKSGWLTWEPHESADVVRSDAVVRFAPHRHYPVGPDQPWGEVAMTSGVIMHIPLSAIVSYRPDPAIYERWNSM</sequence>